<protein>
    <submittedName>
        <fullName evidence="2">Uncharacterized protein</fullName>
    </submittedName>
</protein>
<proteinExistence type="predicted"/>
<dbReference type="EMBL" id="BDRX01000073">
    <property type="protein sequence ID" value="GBF95998.1"/>
    <property type="molecule type" value="Genomic_DNA"/>
</dbReference>
<comment type="caution">
    <text evidence="2">The sequence shown here is derived from an EMBL/GenBank/DDBJ whole genome shotgun (WGS) entry which is preliminary data.</text>
</comment>
<accession>A0A2V0P806</accession>
<sequence length="199" mass="20641">MSTARTFLNVFNVAFTAICVTSALAFFSGYEHGLRGLRCASSSAPMQLSSRVALATALSFGAGAASGAIGALVAVSRHHARPKRDNDDRGGGEPEPDVIGTVLMLGTVTTVLATLFVMSGEKEGASSVWPFSSTYRTFLNVFNVAFTAICVTSALAFFSGYEHGLRGLRGRGGAIGIHQAAVHGIVGGGLVAAWTARQR</sequence>
<feature type="transmembrane region" description="Helical" evidence="1">
    <location>
        <begin position="96"/>
        <end position="118"/>
    </location>
</feature>
<reference evidence="2 3" key="1">
    <citation type="journal article" date="2018" name="Sci. Rep.">
        <title>Raphidocelis subcapitata (=Pseudokirchneriella subcapitata) provides an insight into genome evolution and environmental adaptations in the Sphaeropleales.</title>
        <authorList>
            <person name="Suzuki S."/>
            <person name="Yamaguchi H."/>
            <person name="Nakajima N."/>
            <person name="Kawachi M."/>
        </authorList>
    </citation>
    <scope>NUCLEOTIDE SEQUENCE [LARGE SCALE GENOMIC DNA]</scope>
    <source>
        <strain evidence="2 3">NIES-35</strain>
    </source>
</reference>
<dbReference type="Proteomes" id="UP000247498">
    <property type="component" value="Unassembled WGS sequence"/>
</dbReference>
<feature type="transmembrane region" description="Helical" evidence="1">
    <location>
        <begin position="52"/>
        <end position="75"/>
    </location>
</feature>
<evidence type="ECO:0000313" key="3">
    <source>
        <dbReference type="Proteomes" id="UP000247498"/>
    </source>
</evidence>
<dbReference type="InParanoid" id="A0A2V0P806"/>
<keyword evidence="1" id="KW-1133">Transmembrane helix</keyword>
<keyword evidence="1" id="KW-0812">Transmembrane</keyword>
<evidence type="ECO:0000256" key="1">
    <source>
        <dbReference type="SAM" id="Phobius"/>
    </source>
</evidence>
<feature type="transmembrane region" description="Helical" evidence="1">
    <location>
        <begin position="7"/>
        <end position="27"/>
    </location>
</feature>
<keyword evidence="3" id="KW-1185">Reference proteome</keyword>
<feature type="transmembrane region" description="Helical" evidence="1">
    <location>
        <begin position="138"/>
        <end position="161"/>
    </location>
</feature>
<name>A0A2V0P806_9CHLO</name>
<dbReference type="AlphaFoldDB" id="A0A2V0P806"/>
<organism evidence="2 3">
    <name type="scientific">Raphidocelis subcapitata</name>
    <dbReference type="NCBI Taxonomy" id="307507"/>
    <lineage>
        <taxon>Eukaryota</taxon>
        <taxon>Viridiplantae</taxon>
        <taxon>Chlorophyta</taxon>
        <taxon>core chlorophytes</taxon>
        <taxon>Chlorophyceae</taxon>
        <taxon>CS clade</taxon>
        <taxon>Sphaeropleales</taxon>
        <taxon>Selenastraceae</taxon>
        <taxon>Raphidocelis</taxon>
    </lineage>
</organism>
<evidence type="ECO:0000313" key="2">
    <source>
        <dbReference type="EMBL" id="GBF95998.1"/>
    </source>
</evidence>
<gene>
    <name evidence="2" type="ORF">Rsub_08813</name>
</gene>
<keyword evidence="1" id="KW-0472">Membrane</keyword>